<dbReference type="Proteomes" id="UP000242875">
    <property type="component" value="Unassembled WGS sequence"/>
</dbReference>
<protein>
    <recommendedName>
        <fullName evidence="1">Gfd2/YDR514C-like C-terminal domain-containing protein</fullName>
    </recommendedName>
</protein>
<dbReference type="EMBL" id="MVBO01000003">
    <property type="protein sequence ID" value="OZJ06443.1"/>
    <property type="molecule type" value="Genomic_DNA"/>
</dbReference>
<feature type="domain" description="Gfd2/YDR514C-like C-terminal" evidence="1">
    <location>
        <begin position="166"/>
        <end position="320"/>
    </location>
</feature>
<dbReference type="GO" id="GO:0005634">
    <property type="term" value="C:nucleus"/>
    <property type="evidence" value="ECO:0007669"/>
    <property type="project" value="TreeGrafter"/>
</dbReference>
<organism evidence="2 3">
    <name type="scientific">Bifiguratus adelaidae</name>
    <dbReference type="NCBI Taxonomy" id="1938954"/>
    <lineage>
        <taxon>Eukaryota</taxon>
        <taxon>Fungi</taxon>
        <taxon>Fungi incertae sedis</taxon>
        <taxon>Mucoromycota</taxon>
        <taxon>Mucoromycotina</taxon>
        <taxon>Endogonomycetes</taxon>
        <taxon>Endogonales</taxon>
        <taxon>Endogonales incertae sedis</taxon>
        <taxon>Bifiguratus</taxon>
    </lineage>
</organism>
<dbReference type="InterPro" id="IPR012337">
    <property type="entry name" value="RNaseH-like_sf"/>
</dbReference>
<accession>A0A261Y771</accession>
<sequence length="336" mass="39101">MNVGLPPLPQDGTLHRFLHLHSDWKRALTGYPPEIPQLVDDFFEPANFFNEKGRIINTKFYIGTSEEDGKSYVLIQQDAAVLVWSALQAKLERVYDRPVPIKQPRINFYKYRGVEPVTIDSKKAWFNVTGRLRRVNKVRKADERLLSYKRQTNFAVELLLQKRHCFLAFDVEAYEKDHSCVIEVGWSLFDSRYNAYKDQHYLVTEYRHLKNGSYVPDRKNVFLFGTSVWASRDQITHELQKDIDWAVKRDGNICLVGHSLKDDIAYMTKCNLRWPEDGQVYKFDTAEMTAARVESVNTTMGLGRSLDDVNLDHWCLHNAGKLVEHLYAGCLNTSYR</sequence>
<gene>
    <name evidence="2" type="ORF">BZG36_00591</name>
</gene>
<proteinExistence type="predicted"/>
<evidence type="ECO:0000313" key="3">
    <source>
        <dbReference type="Proteomes" id="UP000242875"/>
    </source>
</evidence>
<keyword evidence="3" id="KW-1185">Reference proteome</keyword>
<evidence type="ECO:0000259" key="1">
    <source>
        <dbReference type="Pfam" id="PF21762"/>
    </source>
</evidence>
<reference evidence="2 3" key="1">
    <citation type="journal article" date="2017" name="Mycologia">
        <title>Bifiguratus adelaidae, gen. et sp. nov., a new member of Mucoromycotina in endophytic and soil-dwelling habitats.</title>
        <authorList>
            <person name="Torres-Cruz T.J."/>
            <person name="Billingsley Tobias T.L."/>
            <person name="Almatruk M."/>
            <person name="Hesse C."/>
            <person name="Kuske C.R."/>
            <person name="Desiro A."/>
            <person name="Benucci G.M."/>
            <person name="Bonito G."/>
            <person name="Stajich J.E."/>
            <person name="Dunlap C."/>
            <person name="Arnold A.E."/>
            <person name="Porras-Alfaro A."/>
        </authorList>
    </citation>
    <scope>NUCLEOTIDE SEQUENCE [LARGE SCALE GENOMIC DNA]</scope>
    <source>
        <strain evidence="2 3">AZ0501</strain>
    </source>
</reference>
<dbReference type="InterPro" id="IPR040151">
    <property type="entry name" value="Gfd2/YDR514C-like"/>
</dbReference>
<dbReference type="Pfam" id="PF21762">
    <property type="entry name" value="DEDDh_C"/>
    <property type="match status" value="1"/>
</dbReference>
<dbReference type="PANTHER" id="PTHR28083:SF1">
    <property type="entry name" value="GOOD FOR FULL DBP5 ACTIVITY PROTEIN 2"/>
    <property type="match status" value="1"/>
</dbReference>
<comment type="caution">
    <text evidence="2">The sequence shown here is derived from an EMBL/GenBank/DDBJ whole genome shotgun (WGS) entry which is preliminary data.</text>
</comment>
<dbReference type="InterPro" id="IPR048519">
    <property type="entry name" value="Gfd2/YDR514C-like_C"/>
</dbReference>
<name>A0A261Y771_9FUNG</name>
<dbReference type="PANTHER" id="PTHR28083">
    <property type="entry name" value="GOOD FOR FULL DBP5 ACTIVITY PROTEIN 2"/>
    <property type="match status" value="1"/>
</dbReference>
<dbReference type="AlphaFoldDB" id="A0A261Y771"/>
<dbReference type="OrthoDB" id="5953249at2759"/>
<dbReference type="SUPFAM" id="SSF53098">
    <property type="entry name" value="Ribonuclease H-like"/>
    <property type="match status" value="1"/>
</dbReference>
<evidence type="ECO:0000313" key="2">
    <source>
        <dbReference type="EMBL" id="OZJ06443.1"/>
    </source>
</evidence>